<keyword evidence="2" id="KW-1185">Reference proteome</keyword>
<evidence type="ECO:0000313" key="2">
    <source>
        <dbReference type="Proteomes" id="UP000053240"/>
    </source>
</evidence>
<organism evidence="1 2">
    <name type="scientific">Papilio machaon</name>
    <name type="common">Old World swallowtail butterfly</name>
    <dbReference type="NCBI Taxonomy" id="76193"/>
    <lineage>
        <taxon>Eukaryota</taxon>
        <taxon>Metazoa</taxon>
        <taxon>Ecdysozoa</taxon>
        <taxon>Arthropoda</taxon>
        <taxon>Hexapoda</taxon>
        <taxon>Insecta</taxon>
        <taxon>Pterygota</taxon>
        <taxon>Neoptera</taxon>
        <taxon>Endopterygota</taxon>
        <taxon>Lepidoptera</taxon>
        <taxon>Glossata</taxon>
        <taxon>Ditrysia</taxon>
        <taxon>Papilionoidea</taxon>
        <taxon>Papilionidae</taxon>
        <taxon>Papilioninae</taxon>
        <taxon>Papilio</taxon>
    </lineage>
</organism>
<dbReference type="AlphaFoldDB" id="A0A194RLW5"/>
<proteinExistence type="predicted"/>
<sequence>MKVKQFFSKNLVVIVLVPAIIGAHYGWAKLQGIDYLVSPEDRKKLPFASVCGVCESGRGASGARRQMVGRCARSGGL</sequence>
<gene>
    <name evidence="1" type="ORF">RR48_13832</name>
</gene>
<evidence type="ECO:0000313" key="1">
    <source>
        <dbReference type="EMBL" id="KPJ16976.1"/>
    </source>
</evidence>
<reference evidence="1 2" key="1">
    <citation type="journal article" date="2015" name="Nat. Commun.">
        <title>Outbred genome sequencing and CRISPR/Cas9 gene editing in butterflies.</title>
        <authorList>
            <person name="Li X."/>
            <person name="Fan D."/>
            <person name="Zhang W."/>
            <person name="Liu G."/>
            <person name="Zhang L."/>
            <person name="Zhao L."/>
            <person name="Fang X."/>
            <person name="Chen L."/>
            <person name="Dong Y."/>
            <person name="Chen Y."/>
            <person name="Ding Y."/>
            <person name="Zhao R."/>
            <person name="Feng M."/>
            <person name="Zhu Y."/>
            <person name="Feng Y."/>
            <person name="Jiang X."/>
            <person name="Zhu D."/>
            <person name="Xiang H."/>
            <person name="Feng X."/>
            <person name="Li S."/>
            <person name="Wang J."/>
            <person name="Zhang G."/>
            <person name="Kronforst M.R."/>
            <person name="Wang W."/>
        </authorList>
    </citation>
    <scope>NUCLEOTIDE SEQUENCE [LARGE SCALE GENOMIC DNA]</scope>
    <source>
        <strain evidence="1">Ya'a_city_454_Pm</strain>
        <tissue evidence="1">Whole body</tissue>
    </source>
</reference>
<dbReference type="EMBL" id="KQ460205">
    <property type="protein sequence ID" value="KPJ16976.1"/>
    <property type="molecule type" value="Genomic_DNA"/>
</dbReference>
<dbReference type="Proteomes" id="UP000053240">
    <property type="component" value="Unassembled WGS sequence"/>
</dbReference>
<protein>
    <submittedName>
        <fullName evidence="1">Uncharacterized protein</fullName>
    </submittedName>
</protein>
<name>A0A194RLW5_PAPMA</name>
<accession>A0A194RLW5</accession>
<dbReference type="InParanoid" id="A0A194RLW5"/>